<evidence type="ECO:0008006" key="4">
    <source>
        <dbReference type="Google" id="ProtNLM"/>
    </source>
</evidence>
<dbReference type="PANTHER" id="PTHR15503:SF45">
    <property type="entry name" value="RNA-DIRECTED DNA POLYMERASE HOMOLOG"/>
    <property type="match status" value="1"/>
</dbReference>
<dbReference type="SUPFAM" id="SSF56672">
    <property type="entry name" value="DNA/RNA polymerases"/>
    <property type="match status" value="1"/>
</dbReference>
<protein>
    <recommendedName>
        <fullName evidence="4">Reverse transcriptase domain-containing protein</fullName>
    </recommendedName>
</protein>
<dbReference type="InterPro" id="IPR043502">
    <property type="entry name" value="DNA/RNA_pol_sf"/>
</dbReference>
<dbReference type="EMBL" id="BQNB010019472">
    <property type="protein sequence ID" value="GJT85671.1"/>
    <property type="molecule type" value="Genomic_DNA"/>
</dbReference>
<sequence>MEGRNTRSSSADNNNPPNETADEVTRQLNAALPNLLTQLVQALRGNGTNQREATPSCNIKTFRASGAKEFFGTEGAVGLLTWFESTKSVLHITKCPAKSQVEFALKLESEFWNHKMVGSDIDGYTARFHELARVLNRAQGRAFGLGVAEAPQDLNVVTAKIVCYEKIVQIPLSNGDILEVRGERPKGNLKQLKTMKVNEPKLKDILVVREFPSVFPEDLTSLPPSREVEFCIDLIPRAMPVAKSPYRLAPTEMQELSNQLKEL</sequence>
<organism evidence="2 3">
    <name type="scientific">Tanacetum coccineum</name>
    <dbReference type="NCBI Taxonomy" id="301880"/>
    <lineage>
        <taxon>Eukaryota</taxon>
        <taxon>Viridiplantae</taxon>
        <taxon>Streptophyta</taxon>
        <taxon>Embryophyta</taxon>
        <taxon>Tracheophyta</taxon>
        <taxon>Spermatophyta</taxon>
        <taxon>Magnoliopsida</taxon>
        <taxon>eudicotyledons</taxon>
        <taxon>Gunneridae</taxon>
        <taxon>Pentapetalae</taxon>
        <taxon>asterids</taxon>
        <taxon>campanulids</taxon>
        <taxon>Asterales</taxon>
        <taxon>Asteraceae</taxon>
        <taxon>Asteroideae</taxon>
        <taxon>Anthemideae</taxon>
        <taxon>Anthemidinae</taxon>
        <taxon>Tanacetum</taxon>
    </lineage>
</organism>
<dbReference type="Proteomes" id="UP001151760">
    <property type="component" value="Unassembled WGS sequence"/>
</dbReference>
<dbReference type="InterPro" id="IPR032567">
    <property type="entry name" value="RTL1-rel"/>
</dbReference>
<reference evidence="2" key="2">
    <citation type="submission" date="2022-01" db="EMBL/GenBank/DDBJ databases">
        <authorList>
            <person name="Yamashiro T."/>
            <person name="Shiraishi A."/>
            <person name="Satake H."/>
            <person name="Nakayama K."/>
        </authorList>
    </citation>
    <scope>NUCLEOTIDE SEQUENCE</scope>
</reference>
<evidence type="ECO:0000313" key="2">
    <source>
        <dbReference type="EMBL" id="GJT85671.1"/>
    </source>
</evidence>
<evidence type="ECO:0000256" key="1">
    <source>
        <dbReference type="SAM" id="MobiDB-lite"/>
    </source>
</evidence>
<gene>
    <name evidence="2" type="ORF">Tco_1067388</name>
</gene>
<name>A0ABQ5HCQ3_9ASTR</name>
<proteinExistence type="predicted"/>
<comment type="caution">
    <text evidence="2">The sequence shown here is derived from an EMBL/GenBank/DDBJ whole genome shotgun (WGS) entry which is preliminary data.</text>
</comment>
<feature type="region of interest" description="Disordered" evidence="1">
    <location>
        <begin position="1"/>
        <end position="21"/>
    </location>
</feature>
<accession>A0ABQ5HCQ3</accession>
<dbReference type="PANTHER" id="PTHR15503">
    <property type="entry name" value="LDOC1 RELATED"/>
    <property type="match status" value="1"/>
</dbReference>
<feature type="compositionally biased region" description="Polar residues" evidence="1">
    <location>
        <begin position="1"/>
        <end position="18"/>
    </location>
</feature>
<keyword evidence="3" id="KW-1185">Reference proteome</keyword>
<reference evidence="2" key="1">
    <citation type="journal article" date="2022" name="Int. J. Mol. Sci.">
        <title>Draft Genome of Tanacetum Coccineum: Genomic Comparison of Closely Related Tanacetum-Family Plants.</title>
        <authorList>
            <person name="Yamashiro T."/>
            <person name="Shiraishi A."/>
            <person name="Nakayama K."/>
            <person name="Satake H."/>
        </authorList>
    </citation>
    <scope>NUCLEOTIDE SEQUENCE</scope>
</reference>
<evidence type="ECO:0000313" key="3">
    <source>
        <dbReference type="Proteomes" id="UP001151760"/>
    </source>
</evidence>